<dbReference type="EMBL" id="MGGE01000027">
    <property type="protein sequence ID" value="OGM21082.1"/>
    <property type="molecule type" value="Genomic_DNA"/>
</dbReference>
<keyword evidence="1" id="KW-0812">Transmembrane</keyword>
<proteinExistence type="predicted"/>
<evidence type="ECO:0000313" key="2">
    <source>
        <dbReference type="EMBL" id="OGM21082.1"/>
    </source>
</evidence>
<protein>
    <recommendedName>
        <fullName evidence="4">LytR/CpsA/Psr regulator C-terminal domain-containing protein</fullName>
    </recommendedName>
</protein>
<evidence type="ECO:0000313" key="3">
    <source>
        <dbReference type="Proteomes" id="UP000178419"/>
    </source>
</evidence>
<dbReference type="Proteomes" id="UP000178419">
    <property type="component" value="Unassembled WGS sequence"/>
</dbReference>
<organism evidence="2 3">
    <name type="scientific">Candidatus Woesebacteria bacterium RIFCSPHIGHO2_01_FULL_38_9</name>
    <dbReference type="NCBI Taxonomy" id="1802492"/>
    <lineage>
        <taxon>Bacteria</taxon>
        <taxon>Candidatus Woeseibacteriota</taxon>
    </lineage>
</organism>
<feature type="transmembrane region" description="Helical" evidence="1">
    <location>
        <begin position="29"/>
        <end position="48"/>
    </location>
</feature>
<dbReference type="AlphaFoldDB" id="A0A1F7Y1B5"/>
<name>A0A1F7Y1B5_9BACT</name>
<keyword evidence="1" id="KW-1133">Transmembrane helix</keyword>
<evidence type="ECO:0000256" key="1">
    <source>
        <dbReference type="SAM" id="Phobius"/>
    </source>
</evidence>
<accession>A0A1F7Y1B5</accession>
<comment type="caution">
    <text evidence="2">The sequence shown here is derived from an EMBL/GenBank/DDBJ whole genome shotgun (WGS) entry which is preliminary data.</text>
</comment>
<reference evidence="2 3" key="1">
    <citation type="journal article" date="2016" name="Nat. Commun.">
        <title>Thousands of microbial genomes shed light on interconnected biogeochemical processes in an aquifer system.</title>
        <authorList>
            <person name="Anantharaman K."/>
            <person name="Brown C.T."/>
            <person name="Hug L.A."/>
            <person name="Sharon I."/>
            <person name="Castelle C.J."/>
            <person name="Probst A.J."/>
            <person name="Thomas B.C."/>
            <person name="Singh A."/>
            <person name="Wilkins M.J."/>
            <person name="Karaoz U."/>
            <person name="Brodie E.L."/>
            <person name="Williams K.H."/>
            <person name="Hubbard S.S."/>
            <person name="Banfield J.F."/>
        </authorList>
    </citation>
    <scope>NUCLEOTIDE SEQUENCE [LARGE SCALE GENOMIC DNA]</scope>
</reference>
<keyword evidence="1" id="KW-0472">Membrane</keyword>
<gene>
    <name evidence="2" type="ORF">A2714_02000</name>
</gene>
<sequence length="316" mass="35276">MPARRKINSGKNNKRSLARLASGKKRSKIFIYLFLIILTFSLFLFFVTSRKYWDGEERLTLAVQKLDGDVNVVTFDPITSEIINIAIPGDVEVEVANQLGVWKLKSVWDLGKQEELEGTLLARTVTKHFKFPVFLWAQSEASGFYEGNVSGLFKAVFFPYSTNLNLADRVSISLFSLGVKNTKRFEIKLEETSYLHKSVLADGEEGWKVVGDAPQDITSLFADPAFSEKAYRVVITDATGKVTLAKDVGEIIEILGGKISSVNRQEVDPRGCEIRGKDKDIALKVVRLFPCELGSNEPQGNFDLEMVIGEGFAKSY</sequence>
<evidence type="ECO:0008006" key="4">
    <source>
        <dbReference type="Google" id="ProtNLM"/>
    </source>
</evidence>